<dbReference type="InterPro" id="IPR011527">
    <property type="entry name" value="ABC1_TM_dom"/>
</dbReference>
<dbReference type="SUPFAM" id="SSF52540">
    <property type="entry name" value="P-loop containing nucleoside triphosphate hydrolases"/>
    <property type="match status" value="1"/>
</dbReference>
<feature type="region of interest" description="Disordered" evidence="7">
    <location>
        <begin position="602"/>
        <end position="636"/>
    </location>
</feature>
<comment type="subcellular location">
    <subcellularLocation>
        <location evidence="1">Cell membrane</location>
        <topology evidence="1">Multi-pass membrane protein</topology>
    </subcellularLocation>
</comment>
<dbReference type="InterPro" id="IPR003439">
    <property type="entry name" value="ABC_transporter-like_ATP-bd"/>
</dbReference>
<evidence type="ECO:0000313" key="11">
    <source>
        <dbReference type="EMBL" id="OHV33719.1"/>
    </source>
</evidence>
<dbReference type="InterPro" id="IPR017871">
    <property type="entry name" value="ABC_transporter-like_CS"/>
</dbReference>
<dbReference type="Pfam" id="PF00005">
    <property type="entry name" value="ABC_tran"/>
    <property type="match status" value="1"/>
</dbReference>
<evidence type="ECO:0000256" key="5">
    <source>
        <dbReference type="ARBA" id="ARBA00022989"/>
    </source>
</evidence>
<feature type="transmembrane region" description="Helical" evidence="8">
    <location>
        <begin position="75"/>
        <end position="97"/>
    </location>
</feature>
<dbReference type="InterPro" id="IPR039421">
    <property type="entry name" value="Type_1_exporter"/>
</dbReference>
<dbReference type="AlphaFoldDB" id="A0A1S1QJF6"/>
<dbReference type="GO" id="GO:0005524">
    <property type="term" value="F:ATP binding"/>
    <property type="evidence" value="ECO:0007669"/>
    <property type="project" value="UniProtKB-KW"/>
</dbReference>
<dbReference type="Gene3D" id="3.40.50.300">
    <property type="entry name" value="P-loop containing nucleotide triphosphate hydrolases"/>
    <property type="match status" value="1"/>
</dbReference>
<feature type="compositionally biased region" description="Basic and acidic residues" evidence="7">
    <location>
        <begin position="610"/>
        <end position="636"/>
    </location>
</feature>
<proteinExistence type="predicted"/>
<protein>
    <submittedName>
        <fullName evidence="11">ABC transporter ATP-binding protein</fullName>
    </submittedName>
</protein>
<dbReference type="OrthoDB" id="9806127at2"/>
<dbReference type="InterPro" id="IPR036640">
    <property type="entry name" value="ABC1_TM_sf"/>
</dbReference>
<keyword evidence="12" id="KW-1185">Reference proteome</keyword>
<dbReference type="PROSITE" id="PS00211">
    <property type="entry name" value="ABC_TRANSPORTER_1"/>
    <property type="match status" value="1"/>
</dbReference>
<sequence length="636" mass="67381">MSERGVGEGLADLGPARAGELLRLLRTTTPVLTSGLTLTALLALVAGAGRIVTPLTVQYALDHGLLHPHPGTADVVLRAVGIGAAGTVLAALASWWLNRRIFRRTETALAQLRADGVARIHEIQFERFGRLPSADLVSRLTSDLDAVTTFVQNGGVLLLVNAAQMVIAALLITAYSWQLALPALAAATLLLVVMRRIQAVVGRRFTVVRERVSAMQSVIGEAVTGIGVVRSTGTERRSRAAMDAAVEETAAAQRHTLVPLHTNTALGEVAISFITAFIVVAGVRWSTDHARWEPALHLSAGELVAMLLLVTFFVRPLQQLVQMLGEVQNAVAGWRRAMEVLATPSGVVAGPAARELPPGPIAVDLHDVSVAYGDNPPALRDLTIGIDPGEHVAVVGETGSGKSTFARLLTRQLAARQGRVLLGGVPIGQVSDLSFQRRVAIVPQDPFLFDASIADNILAGVRGDARALDEIVDSLGLRAWIETLADGLDTRVGVRGARLSAGERQLVALARTALVDPDLLVLDEATSGVDPATDVRVQHALGALTVGRTTVSIAHRMVTAEHADRILVFDHGQVVQNGPHGELVARPGRYAELHTVWVGHTLAGGPVPSPRDESAPRGCDERRGPTSTVRNDRSTP</sequence>
<name>A0A1S1QJF6_9ACTN</name>
<organism evidence="11 12">
    <name type="scientific">Parafrankia colletiae</name>
    <dbReference type="NCBI Taxonomy" id="573497"/>
    <lineage>
        <taxon>Bacteria</taxon>
        <taxon>Bacillati</taxon>
        <taxon>Actinomycetota</taxon>
        <taxon>Actinomycetes</taxon>
        <taxon>Frankiales</taxon>
        <taxon>Frankiaceae</taxon>
        <taxon>Parafrankia</taxon>
    </lineage>
</organism>
<evidence type="ECO:0000256" key="2">
    <source>
        <dbReference type="ARBA" id="ARBA00022692"/>
    </source>
</evidence>
<dbReference type="InterPro" id="IPR003593">
    <property type="entry name" value="AAA+_ATPase"/>
</dbReference>
<keyword evidence="3" id="KW-0547">Nucleotide-binding</keyword>
<dbReference type="PANTHER" id="PTHR24221">
    <property type="entry name" value="ATP-BINDING CASSETTE SUB-FAMILY B"/>
    <property type="match status" value="1"/>
</dbReference>
<dbReference type="CDD" id="cd07346">
    <property type="entry name" value="ABC_6TM_exporters"/>
    <property type="match status" value="1"/>
</dbReference>
<evidence type="ECO:0000256" key="1">
    <source>
        <dbReference type="ARBA" id="ARBA00004651"/>
    </source>
</evidence>
<dbReference type="GO" id="GO:0140359">
    <property type="term" value="F:ABC-type transporter activity"/>
    <property type="evidence" value="ECO:0007669"/>
    <property type="project" value="InterPro"/>
</dbReference>
<dbReference type="PROSITE" id="PS50929">
    <property type="entry name" value="ABC_TM1F"/>
    <property type="match status" value="1"/>
</dbReference>
<dbReference type="InterPro" id="IPR027417">
    <property type="entry name" value="P-loop_NTPase"/>
</dbReference>
<evidence type="ECO:0000256" key="7">
    <source>
        <dbReference type="SAM" id="MobiDB-lite"/>
    </source>
</evidence>
<dbReference type="GO" id="GO:0005886">
    <property type="term" value="C:plasma membrane"/>
    <property type="evidence" value="ECO:0007669"/>
    <property type="project" value="UniProtKB-SubCell"/>
</dbReference>
<dbReference type="SMART" id="SM00382">
    <property type="entry name" value="AAA"/>
    <property type="match status" value="1"/>
</dbReference>
<dbReference type="RefSeq" id="WP_071086725.1">
    <property type="nucleotide sequence ID" value="NZ_MBLM01000130.1"/>
</dbReference>
<feature type="transmembrane region" description="Helical" evidence="8">
    <location>
        <begin position="264"/>
        <end position="283"/>
    </location>
</feature>
<evidence type="ECO:0000256" key="4">
    <source>
        <dbReference type="ARBA" id="ARBA00022840"/>
    </source>
</evidence>
<comment type="caution">
    <text evidence="11">The sequence shown here is derived from an EMBL/GenBank/DDBJ whole genome shotgun (WGS) entry which is preliminary data.</text>
</comment>
<dbReference type="EMBL" id="MBLM01000130">
    <property type="protein sequence ID" value="OHV33719.1"/>
    <property type="molecule type" value="Genomic_DNA"/>
</dbReference>
<accession>A0A1S1QJF6</accession>
<dbReference type="SUPFAM" id="SSF90123">
    <property type="entry name" value="ABC transporter transmembrane region"/>
    <property type="match status" value="1"/>
</dbReference>
<feature type="domain" description="ABC transporter" evidence="9">
    <location>
        <begin position="363"/>
        <end position="596"/>
    </location>
</feature>
<evidence type="ECO:0000256" key="3">
    <source>
        <dbReference type="ARBA" id="ARBA00022741"/>
    </source>
</evidence>
<feature type="domain" description="ABC transmembrane type-1" evidence="10">
    <location>
        <begin position="38"/>
        <end position="329"/>
    </location>
</feature>
<reference evidence="12" key="1">
    <citation type="submission" date="2016-07" db="EMBL/GenBank/DDBJ databases">
        <title>Sequence Frankia sp. strain CcI1.17.</title>
        <authorList>
            <person name="Ghodhbane-Gtari F."/>
            <person name="Swanson E."/>
            <person name="Gueddou A."/>
            <person name="Morris K."/>
            <person name="Hezbri K."/>
            <person name="Ktari A."/>
            <person name="Nouioui I."/>
            <person name="Abebe-Akele F."/>
            <person name="Simpson S."/>
            <person name="Thomas K."/>
            <person name="Gtari M."/>
            <person name="Tisa L.S."/>
            <person name="Hurst S."/>
        </authorList>
    </citation>
    <scope>NUCLEOTIDE SEQUENCE [LARGE SCALE GENOMIC DNA]</scope>
    <source>
        <strain evidence="12">Cc1.17</strain>
    </source>
</reference>
<gene>
    <name evidence="11" type="ORF">CC117_04900</name>
</gene>
<dbReference type="GO" id="GO:0016887">
    <property type="term" value="F:ATP hydrolysis activity"/>
    <property type="evidence" value="ECO:0007669"/>
    <property type="project" value="InterPro"/>
</dbReference>
<evidence type="ECO:0000259" key="10">
    <source>
        <dbReference type="PROSITE" id="PS50929"/>
    </source>
</evidence>
<keyword evidence="2 8" id="KW-0812">Transmembrane</keyword>
<feature type="transmembrane region" description="Helical" evidence="8">
    <location>
        <begin position="31"/>
        <end position="55"/>
    </location>
</feature>
<keyword evidence="5 8" id="KW-1133">Transmembrane helix</keyword>
<dbReference type="Gene3D" id="1.20.1560.10">
    <property type="entry name" value="ABC transporter type 1, transmembrane domain"/>
    <property type="match status" value="1"/>
</dbReference>
<dbReference type="Pfam" id="PF00664">
    <property type="entry name" value="ABC_membrane"/>
    <property type="match status" value="1"/>
</dbReference>
<keyword evidence="4 11" id="KW-0067">ATP-binding</keyword>
<feature type="transmembrane region" description="Helical" evidence="8">
    <location>
        <begin position="156"/>
        <end position="177"/>
    </location>
</feature>
<evidence type="ECO:0000256" key="8">
    <source>
        <dbReference type="SAM" id="Phobius"/>
    </source>
</evidence>
<evidence type="ECO:0000313" key="12">
    <source>
        <dbReference type="Proteomes" id="UP000179627"/>
    </source>
</evidence>
<keyword evidence="6 8" id="KW-0472">Membrane</keyword>
<evidence type="ECO:0000259" key="9">
    <source>
        <dbReference type="PROSITE" id="PS50893"/>
    </source>
</evidence>
<dbReference type="PANTHER" id="PTHR24221:SF654">
    <property type="entry name" value="ATP-BINDING CASSETTE SUB-FAMILY B MEMBER 6"/>
    <property type="match status" value="1"/>
</dbReference>
<feature type="transmembrane region" description="Helical" evidence="8">
    <location>
        <begin position="295"/>
        <end position="314"/>
    </location>
</feature>
<evidence type="ECO:0000256" key="6">
    <source>
        <dbReference type="ARBA" id="ARBA00023136"/>
    </source>
</evidence>
<dbReference type="Proteomes" id="UP000179627">
    <property type="component" value="Unassembled WGS sequence"/>
</dbReference>
<dbReference type="GO" id="GO:0034040">
    <property type="term" value="F:ATPase-coupled lipid transmembrane transporter activity"/>
    <property type="evidence" value="ECO:0007669"/>
    <property type="project" value="TreeGrafter"/>
</dbReference>
<dbReference type="PROSITE" id="PS50893">
    <property type="entry name" value="ABC_TRANSPORTER_2"/>
    <property type="match status" value="1"/>
</dbReference>